<feature type="domain" description="Alanine dehydrogenase/pyridine nucleotide transhydrogenase NAD(H)-binding" evidence="12">
    <location>
        <begin position="153"/>
        <end position="317"/>
    </location>
</feature>
<keyword evidence="15" id="KW-1185">Reference proteome</keyword>
<dbReference type="RefSeq" id="WP_280655581.1">
    <property type="nucleotide sequence ID" value="NZ_JANQDH010000095.1"/>
</dbReference>
<dbReference type="EMBL" id="JANQDH010000095">
    <property type="protein sequence ID" value="MDH6061614.1"/>
    <property type="molecule type" value="Genomic_DNA"/>
</dbReference>
<dbReference type="GO" id="GO:0006740">
    <property type="term" value="P:NADPH regeneration"/>
    <property type="evidence" value="ECO:0007669"/>
    <property type="project" value="TreeGrafter"/>
</dbReference>
<organism evidence="14 15">
    <name type="scientific">Chrysosporum bergii ANA360D</name>
    <dbReference type="NCBI Taxonomy" id="617107"/>
    <lineage>
        <taxon>Bacteria</taxon>
        <taxon>Bacillati</taxon>
        <taxon>Cyanobacteriota</taxon>
        <taxon>Cyanophyceae</taxon>
        <taxon>Nostocales</taxon>
        <taxon>Nodulariaceae</taxon>
        <taxon>Chrysosporum</taxon>
    </lineage>
</organism>
<dbReference type="GO" id="GO:0008750">
    <property type="term" value="F:proton-translocating NAD(P)+ transhydrogenase activity"/>
    <property type="evidence" value="ECO:0007669"/>
    <property type="project" value="UniProtKB-EC"/>
</dbReference>
<evidence type="ECO:0000256" key="2">
    <source>
        <dbReference type="ARBA" id="ARBA00005689"/>
    </source>
</evidence>
<dbReference type="PANTHER" id="PTHR10160:SF19">
    <property type="entry name" value="PROTON-TRANSLOCATING NAD(P)(+) TRANSHYDROGENASE"/>
    <property type="match status" value="1"/>
</dbReference>
<dbReference type="InterPro" id="IPR036291">
    <property type="entry name" value="NAD(P)-bd_dom_sf"/>
</dbReference>
<dbReference type="EC" id="7.1.1.1" evidence="3"/>
<evidence type="ECO:0000256" key="1">
    <source>
        <dbReference type="ARBA" id="ARBA00003943"/>
    </source>
</evidence>
<proteinExistence type="inferred from homology"/>
<protein>
    <recommendedName>
        <fullName evidence="9">NAD(P) transhydrogenase subunit alpha part 1</fullName>
        <ecNumber evidence="3">7.1.1.1</ecNumber>
    </recommendedName>
    <alternativeName>
        <fullName evidence="11">Nicotinamide nucleotide transhydrogenase subunit alpha 1</fullName>
    </alternativeName>
    <alternativeName>
        <fullName evidence="10">Pyridine nucleotide transhydrogenase subunit alpha 1</fullName>
    </alternativeName>
</protein>
<evidence type="ECO:0000259" key="13">
    <source>
        <dbReference type="SMART" id="SM01003"/>
    </source>
</evidence>
<dbReference type="GO" id="GO:0050661">
    <property type="term" value="F:NADP binding"/>
    <property type="evidence" value="ECO:0007669"/>
    <property type="project" value="TreeGrafter"/>
</dbReference>
<comment type="catalytic activity">
    <reaction evidence="8">
        <text>NAD(+) + NADPH + H(+)(in) = NADH + NADP(+) + H(+)(out)</text>
        <dbReference type="Rhea" id="RHEA:47992"/>
        <dbReference type="ChEBI" id="CHEBI:15378"/>
        <dbReference type="ChEBI" id="CHEBI:57540"/>
        <dbReference type="ChEBI" id="CHEBI:57783"/>
        <dbReference type="ChEBI" id="CHEBI:57945"/>
        <dbReference type="ChEBI" id="CHEBI:58349"/>
        <dbReference type="EC" id="7.1.1.1"/>
    </reaction>
</comment>
<dbReference type="PANTHER" id="PTHR10160">
    <property type="entry name" value="NAD(P) TRANSHYDROGENASE"/>
    <property type="match status" value="1"/>
</dbReference>
<evidence type="ECO:0000256" key="5">
    <source>
        <dbReference type="ARBA" id="ARBA00022857"/>
    </source>
</evidence>
<dbReference type="GO" id="GO:0016491">
    <property type="term" value="F:oxidoreductase activity"/>
    <property type="evidence" value="ECO:0007669"/>
    <property type="project" value="UniProtKB-KW"/>
</dbReference>
<dbReference type="Proteomes" id="UP001159387">
    <property type="component" value="Unassembled WGS sequence"/>
</dbReference>
<evidence type="ECO:0000259" key="12">
    <source>
        <dbReference type="SMART" id="SM01002"/>
    </source>
</evidence>
<reference evidence="14 15" key="1">
    <citation type="journal article" date="2023" name="J. Phycol.">
        <title>Chrysosporum ovalisporum is synonymous with the true-branching cyanobacterium Umezakia natans (Nostocales/Aphanizomenonaceae).</title>
        <authorList>
            <person name="McGregor G.B."/>
            <person name="Sendall B.C."/>
            <person name="Niiyama Y."/>
            <person name="Tuji A."/>
            <person name="Willis A."/>
        </authorList>
    </citation>
    <scope>NUCLEOTIDE SEQUENCE [LARGE SCALE GENOMIC DNA]</scope>
    <source>
        <strain evidence="14 15">ANA360D</strain>
    </source>
</reference>
<dbReference type="SUPFAM" id="SSF52283">
    <property type="entry name" value="Formate/glycerate dehydrogenase catalytic domain-like"/>
    <property type="match status" value="1"/>
</dbReference>
<dbReference type="PROSITE" id="PS00837">
    <property type="entry name" value="ALADH_PNT_2"/>
    <property type="match status" value="1"/>
</dbReference>
<evidence type="ECO:0000256" key="11">
    <source>
        <dbReference type="ARBA" id="ARBA00084087"/>
    </source>
</evidence>
<dbReference type="InterPro" id="IPR007886">
    <property type="entry name" value="AlaDH/PNT_N"/>
</dbReference>
<dbReference type="NCBIfam" id="NF006942">
    <property type="entry name" value="PRK09424.1"/>
    <property type="match status" value="1"/>
</dbReference>
<evidence type="ECO:0000256" key="3">
    <source>
        <dbReference type="ARBA" id="ARBA00012943"/>
    </source>
</evidence>
<comment type="caution">
    <text evidence="14">The sequence shown here is derived from an EMBL/GenBank/DDBJ whole genome shotgun (WGS) entry which is preliminary data.</text>
</comment>
<dbReference type="AlphaFoldDB" id="A0AA43GTT1"/>
<keyword evidence="7" id="KW-0520">NAD</keyword>
<gene>
    <name evidence="14" type="ORF">NWP17_14415</name>
</gene>
<evidence type="ECO:0000256" key="9">
    <source>
        <dbReference type="ARBA" id="ARBA00071353"/>
    </source>
</evidence>
<comment type="similarity">
    <text evidence="2">Belongs to the AlaDH/PNT family.</text>
</comment>
<evidence type="ECO:0000313" key="14">
    <source>
        <dbReference type="EMBL" id="MDH6061614.1"/>
    </source>
</evidence>
<keyword evidence="5" id="KW-0521">NADP</keyword>
<keyword evidence="6" id="KW-1278">Translocase</keyword>
<evidence type="ECO:0000256" key="8">
    <source>
        <dbReference type="ARBA" id="ARBA00048202"/>
    </source>
</evidence>
<dbReference type="CDD" id="cd05304">
    <property type="entry name" value="Rubrum_tdh"/>
    <property type="match status" value="1"/>
</dbReference>
<dbReference type="SMART" id="SM01002">
    <property type="entry name" value="AlaDh_PNT_C"/>
    <property type="match status" value="1"/>
</dbReference>
<evidence type="ECO:0000256" key="7">
    <source>
        <dbReference type="ARBA" id="ARBA00023027"/>
    </source>
</evidence>
<dbReference type="FunFam" id="3.40.50.720:FF:000188">
    <property type="entry name" value="NAD(P) transhydrogenase alpha subunit 1"/>
    <property type="match status" value="1"/>
</dbReference>
<comment type="function">
    <text evidence="1">The transhydrogenation between NADH and NADP is coupled to respiration and ATP hydrolysis and functions as a proton pump across the membrane.</text>
</comment>
<dbReference type="InterPro" id="IPR008143">
    <property type="entry name" value="Ala_DH/PNT_CS2"/>
</dbReference>
<dbReference type="SUPFAM" id="SSF51735">
    <property type="entry name" value="NAD(P)-binding Rossmann-fold domains"/>
    <property type="match status" value="1"/>
</dbReference>
<evidence type="ECO:0000256" key="6">
    <source>
        <dbReference type="ARBA" id="ARBA00022967"/>
    </source>
</evidence>
<evidence type="ECO:0000256" key="4">
    <source>
        <dbReference type="ARBA" id="ARBA00022741"/>
    </source>
</evidence>
<keyword evidence="14" id="KW-0560">Oxidoreductase</keyword>
<feature type="domain" description="Alanine dehydrogenase/pyridine nucleotide transhydrogenase N-terminal" evidence="13">
    <location>
        <begin position="4"/>
        <end position="144"/>
    </location>
</feature>
<evidence type="ECO:0000256" key="10">
    <source>
        <dbReference type="ARBA" id="ARBA00076996"/>
    </source>
</evidence>
<dbReference type="SMART" id="SM01003">
    <property type="entry name" value="AlaDh_PNT_N"/>
    <property type="match status" value="1"/>
</dbReference>
<dbReference type="GO" id="GO:0005886">
    <property type="term" value="C:plasma membrane"/>
    <property type="evidence" value="ECO:0007669"/>
    <property type="project" value="TreeGrafter"/>
</dbReference>
<keyword evidence="4" id="KW-0547">Nucleotide-binding</keyword>
<accession>A0AA43GTT1</accession>
<sequence length="389" mass="41463">MKIAVAKEIEVCERRVALNPDTVARLIKQGLEVWVETGAGERSFFSDSAYEAAGATIVNDTTKLWHEADILLKVSPPQERENGGAEIQLLRQGAVLISFLNPLGNPVIAQELANRQVTALSMEMIPRTTRAQSMDALSSQASLAGYKAVLIAAAALPKYFPMLTTAAGTIAPAKVFIMGAGVAGLQAIATARRLGAVVEAFDIRPAVKEEVQSLGAKFVEVKLEEETTADGGYAKEVSEASKQRTQEVVAEHVKNADVVITTAQVPGKKAPLLVTEEMVAQMKPGSVIVDLAAEQGGNCARTEAGKDIVWNGVTIIGPINLPSSMPIHASQLYSKNLASLLQLLIKDKALQLNFADDIVNAACITHAGEIRNQRVRDALEALSTQVGKH</sequence>
<dbReference type="Pfam" id="PF05222">
    <property type="entry name" value="AlaDh_PNT_N"/>
    <property type="match status" value="1"/>
</dbReference>
<dbReference type="Pfam" id="PF01262">
    <property type="entry name" value="AlaDh_PNT_C"/>
    <property type="match status" value="1"/>
</dbReference>
<name>A0AA43GTT1_9CYAN</name>
<dbReference type="Gene3D" id="3.40.50.720">
    <property type="entry name" value="NAD(P)-binding Rossmann-like Domain"/>
    <property type="match status" value="2"/>
</dbReference>
<dbReference type="InterPro" id="IPR007698">
    <property type="entry name" value="AlaDH/PNT_NAD(H)-bd"/>
</dbReference>
<evidence type="ECO:0000313" key="15">
    <source>
        <dbReference type="Proteomes" id="UP001159387"/>
    </source>
</evidence>